<evidence type="ECO:0000256" key="2">
    <source>
        <dbReference type="SAM" id="Coils"/>
    </source>
</evidence>
<dbReference type="GO" id="GO:0055028">
    <property type="term" value="C:cortical microtubule"/>
    <property type="evidence" value="ECO:0007669"/>
    <property type="project" value="TreeGrafter"/>
</dbReference>
<evidence type="ECO:0000313" key="5">
    <source>
        <dbReference type="Proteomes" id="UP000631114"/>
    </source>
</evidence>
<accession>A0A835IFH6</accession>
<dbReference type="PANTHER" id="PTHR31342:SF4">
    <property type="entry name" value="ACTIN BINDING PROTEIN FAMILY"/>
    <property type="match status" value="1"/>
</dbReference>
<sequence length="637" mass="72214">MMLLVKMMKENKGIKPLLLKFGVVLAISFVGFLYSHLRAKRISSNSSSSSGEKKISSGSTSTTPTSCDAASITQESMKETSHLKATMDAPPLGFALCKKHLGVEESFLLPEFNDLVLDEFEVHSNNKTSSPRKDADKSMTLKIAVDKETEKEIHHLRNMVHMLQERERSLEMQLLEYYGLKEQETAVMELRNRIKINSMEAKLFTLKIESLQADKKRLEAQVADHSKVLAELESVRTKLKMLKKKIRLDEEQTKEQLSMLQHKVSDLKDQEYGTVGRDVDIGKGLQRLKELEEESSGLRMANSRLQGENSELLRRLESTQVLATSVLELPECEALQEANQWLKKENEDLTKEVEQLQANRCSDVEELVYLRWVNACLRYELRNYQPPRGKTVARDLSKTLSPKSEEKAKQLILEYANSEGNGDKGLLDFDSEFWSSSQDSSNTESFDLDDSPIDVSHATRTHSSSKSRFFSKLRKLVHGKESPKHHHSSGRRSMSTNSFEEMGTYSGSTVSSHHNSSMSSIDSTVCEVRFDEHSNKCARRCQSLSRTSFDHRPRAFTLESIKEVEGKRRNSDLGSSSFYKRMSLKEGGRHSGLGKDNTVEQDLASEKLELMKFAEVLKGSSKSPRAHRSQNIVSHDF</sequence>
<dbReference type="InterPro" id="IPR040265">
    <property type="entry name" value="CHUP1/IPGA1-like"/>
</dbReference>
<feature type="region of interest" description="Disordered" evidence="3">
    <location>
        <begin position="618"/>
        <end position="637"/>
    </location>
</feature>
<dbReference type="AlphaFoldDB" id="A0A835IFH6"/>
<feature type="compositionally biased region" description="Low complexity" evidence="3">
    <location>
        <begin position="506"/>
        <end position="518"/>
    </location>
</feature>
<dbReference type="OrthoDB" id="1870283at2759"/>
<organism evidence="4 5">
    <name type="scientific">Coptis chinensis</name>
    <dbReference type="NCBI Taxonomy" id="261450"/>
    <lineage>
        <taxon>Eukaryota</taxon>
        <taxon>Viridiplantae</taxon>
        <taxon>Streptophyta</taxon>
        <taxon>Embryophyta</taxon>
        <taxon>Tracheophyta</taxon>
        <taxon>Spermatophyta</taxon>
        <taxon>Magnoliopsida</taxon>
        <taxon>Ranunculales</taxon>
        <taxon>Ranunculaceae</taxon>
        <taxon>Coptidoideae</taxon>
        <taxon>Coptis</taxon>
    </lineage>
</organism>
<proteinExistence type="predicted"/>
<evidence type="ECO:0000256" key="3">
    <source>
        <dbReference type="SAM" id="MobiDB-lite"/>
    </source>
</evidence>
<dbReference type="PANTHER" id="PTHR31342">
    <property type="entry name" value="PROTEIN CHUP1, CHLOROPLASTIC"/>
    <property type="match status" value="1"/>
</dbReference>
<gene>
    <name evidence="4" type="ORF">IFM89_027948</name>
</gene>
<dbReference type="GO" id="GO:0072699">
    <property type="term" value="P:protein localization to cortical microtubule cytoskeleton"/>
    <property type="evidence" value="ECO:0007669"/>
    <property type="project" value="TreeGrafter"/>
</dbReference>
<reference evidence="4 5" key="1">
    <citation type="submission" date="2020-10" db="EMBL/GenBank/DDBJ databases">
        <title>The Coptis chinensis genome and diversification of protoberbering-type alkaloids.</title>
        <authorList>
            <person name="Wang B."/>
            <person name="Shu S."/>
            <person name="Song C."/>
            <person name="Liu Y."/>
        </authorList>
    </citation>
    <scope>NUCLEOTIDE SEQUENCE [LARGE SCALE GENOMIC DNA]</scope>
    <source>
        <strain evidence="4">HL-2020</strain>
        <tissue evidence="4">Leaf</tissue>
    </source>
</reference>
<evidence type="ECO:0000256" key="1">
    <source>
        <dbReference type="ARBA" id="ARBA00023054"/>
    </source>
</evidence>
<evidence type="ECO:0008006" key="6">
    <source>
        <dbReference type="Google" id="ProtNLM"/>
    </source>
</evidence>
<dbReference type="Proteomes" id="UP000631114">
    <property type="component" value="Unassembled WGS sequence"/>
</dbReference>
<feature type="compositionally biased region" description="Basic residues" evidence="3">
    <location>
        <begin position="477"/>
        <end position="490"/>
    </location>
</feature>
<feature type="compositionally biased region" description="Low complexity" evidence="3">
    <location>
        <begin position="44"/>
        <end position="66"/>
    </location>
</feature>
<feature type="coiled-coil region" evidence="2">
    <location>
        <begin position="332"/>
        <end position="359"/>
    </location>
</feature>
<comment type="caution">
    <text evidence="4">The sequence shown here is derived from an EMBL/GenBank/DDBJ whole genome shotgun (WGS) entry which is preliminary data.</text>
</comment>
<evidence type="ECO:0000313" key="4">
    <source>
        <dbReference type="EMBL" id="KAF9616009.1"/>
    </source>
</evidence>
<feature type="coiled-coil region" evidence="2">
    <location>
        <begin position="201"/>
        <end position="308"/>
    </location>
</feature>
<dbReference type="EMBL" id="JADFTS010000003">
    <property type="protein sequence ID" value="KAF9616009.1"/>
    <property type="molecule type" value="Genomic_DNA"/>
</dbReference>
<keyword evidence="5" id="KW-1185">Reference proteome</keyword>
<feature type="region of interest" description="Disordered" evidence="3">
    <location>
        <begin position="44"/>
        <end position="79"/>
    </location>
</feature>
<name>A0A835IFH6_9MAGN</name>
<feature type="region of interest" description="Disordered" evidence="3">
    <location>
        <begin position="477"/>
        <end position="518"/>
    </location>
</feature>
<keyword evidence="1 2" id="KW-0175">Coiled coil</keyword>
<protein>
    <recommendedName>
        <fullName evidence="6">Protein CHUP1, chloroplastic</fullName>
    </recommendedName>
</protein>